<dbReference type="NCBIfam" id="TIGR01630">
    <property type="entry name" value="psiM2_ORF9"/>
    <property type="match status" value="1"/>
</dbReference>
<keyword evidence="6" id="KW-0231">Viral genome packaging</keyword>
<reference evidence="9" key="1">
    <citation type="journal article" date="2017" name="Curr. Microbiol.">
        <title>Genomic Diversity of Type B3 Bacteriophages of Caulobacter crescentus.</title>
        <authorList>
            <person name="Ash K.T."/>
            <person name="Drake K.M."/>
            <person name="Gibbs W.S."/>
            <person name="Ely B."/>
        </authorList>
    </citation>
    <scope>NUCLEOTIDE SEQUENCE [LARGE SCALE GENOMIC DNA]</scope>
</reference>
<dbReference type="EMBL" id="KY555146">
    <property type="protein sequence ID" value="ARB15231.1"/>
    <property type="molecule type" value="Genomic_DNA"/>
</dbReference>
<organism evidence="8 9">
    <name type="scientific">Caulobacter phage Ccr32</name>
    <dbReference type="NCBI Taxonomy" id="1959738"/>
    <lineage>
        <taxon>Viruses</taxon>
        <taxon>Duplodnaviria</taxon>
        <taxon>Heunggongvirae</taxon>
        <taxon>Uroviricota</taxon>
        <taxon>Caudoviricetes</taxon>
        <taxon>Jeanschmidtviridae</taxon>
        <taxon>Shapirovirus</taxon>
        <taxon>Shapirovirus cbk</taxon>
    </lineage>
</organism>
<dbReference type="InterPro" id="IPR006141">
    <property type="entry name" value="Intein_N"/>
</dbReference>
<dbReference type="Pfam" id="PF17289">
    <property type="entry name" value="Terminase_6C"/>
    <property type="match status" value="1"/>
</dbReference>
<keyword evidence="5" id="KW-0651">Protein splicing</keyword>
<dbReference type="GO" id="GO:0005524">
    <property type="term" value="F:ATP binding"/>
    <property type="evidence" value="ECO:0007669"/>
    <property type="project" value="UniProtKB-KW"/>
</dbReference>
<keyword evidence="3" id="KW-0068">Autocatalytic cleavage</keyword>
<name>A0A1V0EE91_9CAUD</name>
<dbReference type="PROSITE" id="PS50818">
    <property type="entry name" value="INTEIN_C_TER"/>
    <property type="match status" value="1"/>
</dbReference>
<dbReference type="InterPro" id="IPR030934">
    <property type="entry name" value="Intein_C"/>
</dbReference>
<evidence type="ECO:0000313" key="8">
    <source>
        <dbReference type="EMBL" id="ARB15231.1"/>
    </source>
</evidence>
<keyword evidence="2" id="KW-0547">Nucleotide-binding</keyword>
<evidence type="ECO:0000256" key="1">
    <source>
        <dbReference type="ARBA" id="ARBA00022612"/>
    </source>
</evidence>
<feature type="domain" description="Hint" evidence="7">
    <location>
        <begin position="129"/>
        <end position="219"/>
    </location>
</feature>
<evidence type="ECO:0000256" key="3">
    <source>
        <dbReference type="ARBA" id="ARBA00022813"/>
    </source>
</evidence>
<dbReference type="InterPro" id="IPR035421">
    <property type="entry name" value="Terminase_6C"/>
</dbReference>
<dbReference type="GO" id="GO:0016539">
    <property type="term" value="P:intein-mediated protein splicing"/>
    <property type="evidence" value="ECO:0007669"/>
    <property type="project" value="InterPro"/>
</dbReference>
<accession>A0A1V0EE91</accession>
<dbReference type="NCBIfam" id="TIGR01443">
    <property type="entry name" value="intein_Cterm"/>
    <property type="match status" value="1"/>
</dbReference>
<dbReference type="InterPro" id="IPR006517">
    <property type="entry name" value="Phage_terminase_lsu-like_C"/>
</dbReference>
<dbReference type="SMART" id="SM00306">
    <property type="entry name" value="HintN"/>
    <property type="match status" value="1"/>
</dbReference>
<dbReference type="CDD" id="cd00081">
    <property type="entry name" value="Hint"/>
    <property type="match status" value="1"/>
</dbReference>
<gene>
    <name evidence="8" type="ORF">Ccr32_gp313</name>
</gene>
<evidence type="ECO:0000313" key="9">
    <source>
        <dbReference type="Proteomes" id="UP000222485"/>
    </source>
</evidence>
<evidence type="ECO:0000259" key="7">
    <source>
        <dbReference type="SMART" id="SM00306"/>
    </source>
</evidence>
<dbReference type="Proteomes" id="UP000222485">
    <property type="component" value="Genome"/>
</dbReference>
<protein>
    <submittedName>
        <fullName evidence="8">Terminase large subunit</fullName>
    </submittedName>
</protein>
<evidence type="ECO:0000256" key="2">
    <source>
        <dbReference type="ARBA" id="ARBA00022741"/>
    </source>
</evidence>
<evidence type="ECO:0000256" key="5">
    <source>
        <dbReference type="ARBA" id="ARBA00023000"/>
    </source>
</evidence>
<dbReference type="InterPro" id="IPR036844">
    <property type="entry name" value="Hint_dom_sf"/>
</dbReference>
<proteinExistence type="predicted"/>
<keyword evidence="4" id="KW-0067">ATP-binding</keyword>
<dbReference type="Gene3D" id="3.30.420.240">
    <property type="match status" value="1"/>
</dbReference>
<sequence>MSYYPIEDRAKARSVVKNLLDLQREAVKASRGGLILPPDQKAIITQVTETEDPARWVDLLGQFADRVQTDHLARLKPLAKHDFNAFCEYVNPEEAPASKWHVYLTSLLQEIENNHELERFVLNCPPGHAKPLDVDTEVLMADGSWKRLGDIEVGEYVVGESGARCKVTAVHEQGDLATLKITTAHGRQIIAASDHAFRVGNTWKEAGKLRPGDALSVVGAANLNYDASGKTIDHFELAAYLQAKGGRSYFHRIHKSGPKTYRNVFLWTSDHREASKISACLKRLGIAFKGRLAKHEQVWKMRLATEWGDALAEEYGLDARIDARRVPAFVTKGDEEQIARYLSTYASLAGEAPDRYTIPRIILYFKNPAFARDIQRLFAVVGVNARIEGRKTGRTRLILSGPDLEAYFAAGLTYTGPNADKLDDKRAAFPTSPSLLADTVTWIEPHGVRPCRCLTVEDEHTFIAEGVVVHNSTYASRLFVAWRLGRDPRQKIIGGGHSQRFVENEFSGKIRNLVRTPQYRDVFPDVVIDHATSAKDMWAIAGHGGQYAAKGAGQAIHGLRAHFVCVDDPYRSIEVAESAIEREKIKTWFFGDVGSRLLPLAKVFLIMTRFHEEDLTGEIIKLNQEVLTGADRYHIVEAPALCYDPENDVLGRALGEVLWDYYDLHYFKRKRSEWKYQRFALVYQQLADAASDTSIASKFQTYDHLPHLEPKVLKARLDAGHADERGRPIPDRKEHFRRVVVSVDSANKPGARNDYSVAQVWGETHARKHYLIYQERKKVDITGLTEMIERVAKRYEVDAILVEDKGNGTAYIQARGQTDSQRRLAPAPIEAIQVPSTYSKEFRFNEIVPMIEAGEVFLPGKAPWLDLLIREIGQFPEGAHDDQVDAMTQYLRWAKSKRTRFGARKVGSMG</sequence>
<evidence type="ECO:0000256" key="4">
    <source>
        <dbReference type="ARBA" id="ARBA00022840"/>
    </source>
</evidence>
<dbReference type="SUPFAM" id="SSF51294">
    <property type="entry name" value="Hedgehog/intein (Hint) domain"/>
    <property type="match status" value="1"/>
</dbReference>
<dbReference type="Gene3D" id="2.170.16.10">
    <property type="entry name" value="Hedgehog/Intein (Hint) domain"/>
    <property type="match status" value="1"/>
</dbReference>
<dbReference type="InterPro" id="IPR003587">
    <property type="entry name" value="Hint_dom_N"/>
</dbReference>
<dbReference type="Gene3D" id="3.10.28.10">
    <property type="entry name" value="Homing endonucleases"/>
    <property type="match status" value="1"/>
</dbReference>
<keyword evidence="1" id="KW-1188">Viral release from host cell</keyword>
<dbReference type="InterPro" id="IPR027434">
    <property type="entry name" value="Homing_endonucl"/>
</dbReference>
<dbReference type="PROSITE" id="PS50817">
    <property type="entry name" value="INTEIN_N_TER"/>
    <property type="match status" value="1"/>
</dbReference>
<evidence type="ECO:0000256" key="6">
    <source>
        <dbReference type="ARBA" id="ARBA00023219"/>
    </source>
</evidence>